<comment type="similarity">
    <text evidence="1">Belongs to the LytR/CpsA/Psr (LCP) family.</text>
</comment>
<sequence length="428" mass="44878">MSSKASGTPGRSPMARHGELRSQHPLLRLFALVGVTLAVLAVSVTGTAAFAVWDAANSVADHAVDLGDDPDSLPPTIGEIEGGVNLLMVGTDSCEGQDVSLFPRCAEDEGGERNDVTMLVHISDNPRRATVVSFPRDMYVDIPECTAPDGTVYDELWSTKINESYGRGGLACTVNTVEALTGENIDFAAAVRWTGVINMSDAIGGVDVCVEGQIDDEHTGLHLTEGTHTLVGAEALQFLRIRHGIGDGSDLGRISNQQQFMSSMVRKMQSDAVLTNPTTLFSFATTAMQQVNGQQLLLSQSLANPTRMVQIAMALKDIPFQDFVFVQYPTAYGDGGVYPVRDAADELFAALRANQALTLTGEASQGMGVDVVGEAAPVPVATDAAATDGAAVDPSASVDPTVSDAAAPLPSVIAGQTAAQVTCTRPQE</sequence>
<evidence type="ECO:0000313" key="4">
    <source>
        <dbReference type="EMBL" id="SDG67861.1"/>
    </source>
</evidence>
<accession>A0A1G7W7H1</accession>
<dbReference type="PANTHER" id="PTHR33392">
    <property type="entry name" value="POLYISOPRENYL-TEICHOIC ACID--PEPTIDOGLYCAN TEICHOIC ACID TRANSFERASE TAGU"/>
    <property type="match status" value="1"/>
</dbReference>
<keyword evidence="2" id="KW-0812">Transmembrane</keyword>
<keyword evidence="2" id="KW-0472">Membrane</keyword>
<evidence type="ECO:0000256" key="1">
    <source>
        <dbReference type="ARBA" id="ARBA00006068"/>
    </source>
</evidence>
<dbReference type="NCBIfam" id="TIGR00350">
    <property type="entry name" value="lytR_cpsA_psr"/>
    <property type="match status" value="1"/>
</dbReference>
<dbReference type="Proteomes" id="UP000199009">
    <property type="component" value="Chromosome I"/>
</dbReference>
<keyword evidence="5" id="KW-1185">Reference proteome</keyword>
<evidence type="ECO:0000259" key="3">
    <source>
        <dbReference type="Pfam" id="PF03816"/>
    </source>
</evidence>
<dbReference type="AlphaFoldDB" id="A0A1G7W7H1"/>
<dbReference type="EMBL" id="LT629692">
    <property type="protein sequence ID" value="SDG67861.1"/>
    <property type="molecule type" value="Genomic_DNA"/>
</dbReference>
<protein>
    <submittedName>
        <fullName evidence="4">Cell envelope-related function transcriptional attenuator common domain-containing protein</fullName>
    </submittedName>
</protein>
<evidence type="ECO:0000256" key="2">
    <source>
        <dbReference type="SAM" id="Phobius"/>
    </source>
</evidence>
<evidence type="ECO:0000313" key="5">
    <source>
        <dbReference type="Proteomes" id="UP000199009"/>
    </source>
</evidence>
<feature type="domain" description="Cell envelope-related transcriptional attenuator" evidence="3">
    <location>
        <begin position="113"/>
        <end position="269"/>
    </location>
</feature>
<reference evidence="4 5" key="1">
    <citation type="submission" date="2016-10" db="EMBL/GenBank/DDBJ databases">
        <authorList>
            <person name="de Groot N.N."/>
        </authorList>
    </citation>
    <scope>NUCLEOTIDE SEQUENCE [LARGE SCALE GENOMIC DNA]</scope>
    <source>
        <strain evidence="4 5">DSM 23142</strain>
    </source>
</reference>
<keyword evidence="2" id="KW-1133">Transmembrane helix</keyword>
<organism evidence="4 5">
    <name type="scientific">Microbacterium pygmaeum</name>
    <dbReference type="NCBI Taxonomy" id="370764"/>
    <lineage>
        <taxon>Bacteria</taxon>
        <taxon>Bacillati</taxon>
        <taxon>Actinomycetota</taxon>
        <taxon>Actinomycetes</taxon>
        <taxon>Micrococcales</taxon>
        <taxon>Microbacteriaceae</taxon>
        <taxon>Microbacterium</taxon>
    </lineage>
</organism>
<name>A0A1G7W7H1_9MICO</name>
<dbReference type="InterPro" id="IPR050922">
    <property type="entry name" value="LytR/CpsA/Psr_CW_biosynth"/>
</dbReference>
<dbReference type="STRING" id="370764.SAMN04489810_0976"/>
<dbReference type="Pfam" id="PF03816">
    <property type="entry name" value="LytR_cpsA_psr"/>
    <property type="match status" value="1"/>
</dbReference>
<dbReference type="RefSeq" id="WP_231917797.1">
    <property type="nucleotide sequence ID" value="NZ_LT629692.1"/>
</dbReference>
<dbReference type="Gene3D" id="3.40.630.190">
    <property type="entry name" value="LCP protein"/>
    <property type="match status" value="1"/>
</dbReference>
<gene>
    <name evidence="4" type="ORF">SAMN04489810_0976</name>
</gene>
<proteinExistence type="inferred from homology"/>
<dbReference type="PANTHER" id="PTHR33392:SF6">
    <property type="entry name" value="POLYISOPRENYL-TEICHOIC ACID--PEPTIDOGLYCAN TEICHOIC ACID TRANSFERASE TAGU"/>
    <property type="match status" value="1"/>
</dbReference>
<feature type="transmembrane region" description="Helical" evidence="2">
    <location>
        <begin position="26"/>
        <end position="53"/>
    </location>
</feature>
<dbReference type="InterPro" id="IPR004474">
    <property type="entry name" value="LytR_CpsA_psr"/>
</dbReference>